<keyword evidence="2" id="KW-1185">Reference proteome</keyword>
<dbReference type="EMBL" id="JARKHS020008175">
    <property type="protein sequence ID" value="KAK8781010.1"/>
    <property type="molecule type" value="Genomic_DNA"/>
</dbReference>
<organism evidence="1 2">
    <name type="scientific">Amblyomma americanum</name>
    <name type="common">Lone star tick</name>
    <dbReference type="NCBI Taxonomy" id="6943"/>
    <lineage>
        <taxon>Eukaryota</taxon>
        <taxon>Metazoa</taxon>
        <taxon>Ecdysozoa</taxon>
        <taxon>Arthropoda</taxon>
        <taxon>Chelicerata</taxon>
        <taxon>Arachnida</taxon>
        <taxon>Acari</taxon>
        <taxon>Parasitiformes</taxon>
        <taxon>Ixodida</taxon>
        <taxon>Ixodoidea</taxon>
        <taxon>Ixodidae</taxon>
        <taxon>Amblyomminae</taxon>
        <taxon>Amblyomma</taxon>
    </lineage>
</organism>
<sequence>MVCGSPTRTFCIIPRTRRAHIHHIHLGKQSIGRHELRVSAGTTPVPAPCCAGLRAASRLLGLPATAASARSGALLRSVGASGRHIPAAASTRPPAPVSAAATGRQLLCAASTANHSDCEGERRQLCQGLLPVCPMHGSLLPLLPGLTRTECLYASC</sequence>
<evidence type="ECO:0000313" key="1">
    <source>
        <dbReference type="EMBL" id="KAK8781010.1"/>
    </source>
</evidence>
<gene>
    <name evidence="1" type="ORF">V5799_017650</name>
</gene>
<evidence type="ECO:0000313" key="2">
    <source>
        <dbReference type="Proteomes" id="UP001321473"/>
    </source>
</evidence>
<accession>A0AAQ4F1J6</accession>
<comment type="caution">
    <text evidence="1">The sequence shown here is derived from an EMBL/GenBank/DDBJ whole genome shotgun (WGS) entry which is preliminary data.</text>
</comment>
<protein>
    <submittedName>
        <fullName evidence="1">Uncharacterized protein</fullName>
    </submittedName>
</protein>
<proteinExistence type="predicted"/>
<reference evidence="1 2" key="1">
    <citation type="journal article" date="2023" name="Arcadia Sci">
        <title>De novo assembly of a long-read Amblyomma americanum tick genome.</title>
        <authorList>
            <person name="Chou S."/>
            <person name="Poskanzer K.E."/>
            <person name="Rollins M."/>
            <person name="Thuy-Boun P.S."/>
        </authorList>
    </citation>
    <scope>NUCLEOTIDE SEQUENCE [LARGE SCALE GENOMIC DNA]</scope>
    <source>
        <strain evidence="1">F_SG_1</strain>
        <tissue evidence="1">Salivary glands</tissue>
    </source>
</reference>
<dbReference type="AlphaFoldDB" id="A0AAQ4F1J6"/>
<dbReference type="Proteomes" id="UP001321473">
    <property type="component" value="Unassembled WGS sequence"/>
</dbReference>
<name>A0AAQ4F1J6_AMBAM</name>